<evidence type="ECO:0000313" key="2">
    <source>
        <dbReference type="EMBL" id="QHS91641.1"/>
    </source>
</evidence>
<accession>A0A6C0BIS3</accession>
<dbReference type="GO" id="GO:0004672">
    <property type="term" value="F:protein kinase activity"/>
    <property type="evidence" value="ECO:0007669"/>
    <property type="project" value="InterPro"/>
</dbReference>
<dbReference type="Gene3D" id="1.10.510.10">
    <property type="entry name" value="Transferase(Phosphotransferase) domain 1"/>
    <property type="match status" value="1"/>
</dbReference>
<protein>
    <recommendedName>
        <fullName evidence="1">Protein kinase domain-containing protein</fullName>
    </recommendedName>
</protein>
<reference evidence="2" key="1">
    <citation type="journal article" date="2020" name="Nature">
        <title>Giant virus diversity and host interactions through global metagenomics.</title>
        <authorList>
            <person name="Schulz F."/>
            <person name="Roux S."/>
            <person name="Paez-Espino D."/>
            <person name="Jungbluth S."/>
            <person name="Walsh D.A."/>
            <person name="Denef V.J."/>
            <person name="McMahon K.D."/>
            <person name="Konstantinidis K.T."/>
            <person name="Eloe-Fadrosh E.A."/>
            <person name="Kyrpides N.C."/>
            <person name="Woyke T."/>
        </authorList>
    </citation>
    <scope>NUCLEOTIDE SEQUENCE</scope>
    <source>
        <strain evidence="2">GVMAG-M-3300013006-15</strain>
    </source>
</reference>
<dbReference type="AlphaFoldDB" id="A0A6C0BIS3"/>
<dbReference type="PROSITE" id="PS50011">
    <property type="entry name" value="PROTEIN_KINASE_DOM"/>
    <property type="match status" value="1"/>
</dbReference>
<dbReference type="SMART" id="SM00220">
    <property type="entry name" value="S_TKc"/>
    <property type="match status" value="1"/>
</dbReference>
<dbReference type="GO" id="GO:0005524">
    <property type="term" value="F:ATP binding"/>
    <property type="evidence" value="ECO:0007669"/>
    <property type="project" value="InterPro"/>
</dbReference>
<feature type="domain" description="Protein kinase" evidence="1">
    <location>
        <begin position="63"/>
        <end position="399"/>
    </location>
</feature>
<dbReference type="InterPro" id="IPR011009">
    <property type="entry name" value="Kinase-like_dom_sf"/>
</dbReference>
<dbReference type="EMBL" id="MN739162">
    <property type="protein sequence ID" value="QHS91641.1"/>
    <property type="molecule type" value="Genomic_DNA"/>
</dbReference>
<proteinExistence type="predicted"/>
<sequence>MYDISIYGLGKKKINYDLSDLSNNQPTWSDLIPLKDTIPGLDDFRLLTREVQDISGSRWLPAFQWDSLLSTGAYGKIYKGLRAVYTPSINNKYKLSQKQETIVLKEVEVEKNLKKDAYLTAIKAILYEATIHALVVQFFKRIDWSFAVPKLYEIFSRGSSLNKDIHDIKEVVFCMEYIRGKTLYTYLNENFNKLPSLVNDALYLRILAELALLLNQVQANLRMNHRDMKVNNILIRSKKTEWLPIFSRFYPTLDRFDLYDFNLVLIDYGFACIACGDGHDAPEMSLLEAGSWFGPTDACFKSGRDLAQFIYCMQVYYPCRQYLTAPLCEIIERWLAINCSDGLAHLQNGIAPNGKPYTTPHKMIFDTGIYEFLRRTEVNPTHCSPQNILSDIDSYIANH</sequence>
<dbReference type="SUPFAM" id="SSF56112">
    <property type="entry name" value="Protein kinase-like (PK-like)"/>
    <property type="match status" value="1"/>
</dbReference>
<evidence type="ECO:0000259" key="1">
    <source>
        <dbReference type="PROSITE" id="PS50011"/>
    </source>
</evidence>
<organism evidence="2">
    <name type="scientific">viral metagenome</name>
    <dbReference type="NCBI Taxonomy" id="1070528"/>
    <lineage>
        <taxon>unclassified sequences</taxon>
        <taxon>metagenomes</taxon>
        <taxon>organismal metagenomes</taxon>
    </lineage>
</organism>
<dbReference type="PROSITE" id="PS00108">
    <property type="entry name" value="PROTEIN_KINASE_ST"/>
    <property type="match status" value="1"/>
</dbReference>
<dbReference type="InterPro" id="IPR008271">
    <property type="entry name" value="Ser/Thr_kinase_AS"/>
</dbReference>
<dbReference type="InterPro" id="IPR000719">
    <property type="entry name" value="Prot_kinase_dom"/>
</dbReference>
<name>A0A6C0BIS3_9ZZZZ</name>